<sequence length="328" mass="35455">MTSTLTRDRVHQPGGWRSRLALSPDLVDFANRGFRTDRPETRAVLERAAAAFLDGYNRGLDTPYGQPTTLDGIAAELRGFAAEGSAMSAVLLDRLSPRRHGRFAAQLRGHPRHDYLLHVGAGWALAKLDAVSVGALGRLGRLGSENGLLRWLAYDGYGFFKVFFVKDPTLAGWRRHRKPCDPTCAIRYQGLGRCLWFRDCGDPAALAERITGLPASHRGDVWSGIGLAATYANGVPPEDHARLLRLAGNHRPALAQGAAFAAEARRADGTAGPAVDAAARILTGVSADTAAEWTWQARHGLDRAGATPADYGEWRARVQRLAARHVAG</sequence>
<dbReference type="Proteomes" id="UP001550348">
    <property type="component" value="Unassembled WGS sequence"/>
</dbReference>
<reference evidence="1 2" key="1">
    <citation type="submission" date="2024-06" db="EMBL/GenBank/DDBJ databases">
        <title>The Natural Products Discovery Center: Release of the First 8490 Sequenced Strains for Exploring Actinobacteria Biosynthetic Diversity.</title>
        <authorList>
            <person name="Kalkreuter E."/>
            <person name="Kautsar S.A."/>
            <person name="Yang D."/>
            <person name="Bader C.D."/>
            <person name="Teijaro C.N."/>
            <person name="Fluegel L."/>
            <person name="Davis C.M."/>
            <person name="Simpson J.R."/>
            <person name="Lauterbach L."/>
            <person name="Steele A.D."/>
            <person name="Gui C."/>
            <person name="Meng S."/>
            <person name="Li G."/>
            <person name="Viehrig K."/>
            <person name="Ye F."/>
            <person name="Su P."/>
            <person name="Kiefer A.F."/>
            <person name="Nichols A."/>
            <person name="Cepeda A.J."/>
            <person name="Yan W."/>
            <person name="Fan B."/>
            <person name="Jiang Y."/>
            <person name="Adhikari A."/>
            <person name="Zheng C.-J."/>
            <person name="Schuster L."/>
            <person name="Cowan T.M."/>
            <person name="Smanski M.J."/>
            <person name="Chevrette M.G."/>
            <person name="De Carvalho L.P.S."/>
            <person name="Shen B."/>
        </authorList>
    </citation>
    <scope>NUCLEOTIDE SEQUENCE [LARGE SCALE GENOMIC DNA]</scope>
    <source>
        <strain evidence="1 2">NPDC006286</strain>
    </source>
</reference>
<dbReference type="Pfam" id="PF08012">
    <property type="entry name" value="DUF1702"/>
    <property type="match status" value="1"/>
</dbReference>
<protein>
    <submittedName>
        <fullName evidence="1">DUF1702 family protein</fullName>
    </submittedName>
</protein>
<evidence type="ECO:0000313" key="2">
    <source>
        <dbReference type="Proteomes" id="UP001550348"/>
    </source>
</evidence>
<accession>A0ABV2VMR7</accession>
<gene>
    <name evidence="1" type="ORF">ABZ071_19635</name>
</gene>
<comment type="caution">
    <text evidence="1">The sequence shown here is derived from an EMBL/GenBank/DDBJ whole genome shotgun (WGS) entry which is preliminary data.</text>
</comment>
<organism evidence="1 2">
    <name type="scientific">Micromonospora fulviviridis</name>
    <dbReference type="NCBI Taxonomy" id="47860"/>
    <lineage>
        <taxon>Bacteria</taxon>
        <taxon>Bacillati</taxon>
        <taxon>Actinomycetota</taxon>
        <taxon>Actinomycetes</taxon>
        <taxon>Micromonosporales</taxon>
        <taxon>Micromonosporaceae</taxon>
        <taxon>Micromonospora</taxon>
    </lineage>
</organism>
<dbReference type="RefSeq" id="WP_355665829.1">
    <property type="nucleotide sequence ID" value="NZ_JBEXRX010000060.1"/>
</dbReference>
<keyword evidence="2" id="KW-1185">Reference proteome</keyword>
<proteinExistence type="predicted"/>
<dbReference type="InterPro" id="IPR012964">
    <property type="entry name" value="DUF1702"/>
</dbReference>
<name>A0ABV2VMR7_9ACTN</name>
<evidence type="ECO:0000313" key="1">
    <source>
        <dbReference type="EMBL" id="MEU0154102.1"/>
    </source>
</evidence>
<dbReference type="EMBL" id="JBEXRX010000060">
    <property type="protein sequence ID" value="MEU0154102.1"/>
    <property type="molecule type" value="Genomic_DNA"/>
</dbReference>